<evidence type="ECO:0000256" key="6">
    <source>
        <dbReference type="ARBA" id="ARBA00022808"/>
    </source>
</evidence>
<dbReference type="GO" id="GO:0005542">
    <property type="term" value="F:folic acid binding"/>
    <property type="evidence" value="ECO:0007669"/>
    <property type="project" value="UniProtKB-KW"/>
</dbReference>
<dbReference type="InterPro" id="IPR037070">
    <property type="entry name" value="Formiminotransferase_C_sf"/>
</dbReference>
<feature type="domain" description="Formiminotransferase C-terminal subdomain" evidence="8">
    <location>
        <begin position="179"/>
        <end position="291"/>
    </location>
</feature>
<dbReference type="NCBIfam" id="TIGR02024">
    <property type="entry name" value="FtcD"/>
    <property type="match status" value="1"/>
</dbReference>
<dbReference type="PANTHER" id="PTHR12234:SF1">
    <property type="entry name" value="FORMIMINOTRANSFERASE N-TERMINAL SUBDOMAIN-CONTAINING PROTEIN"/>
    <property type="match status" value="1"/>
</dbReference>
<sequence>MNIFESVPNFSTSDENIIEILKGIITSGGGTFLDSTSDRDHNRSVITLIADNDRIVQILFDLAKSAKELIDMEKHRGLHPRIGALDVLPIVPMGNSTMNEAIEISNKLGYRIGSELGIPVYMYGESAKIPERRDISYIRNMHFQYEELKQHILEEKYKPDYGPAVLGSAGAMMVGARNFLIAYNVNINTDDVSKVNMIVKKIRSGKYFKGVKALAFPIKSKGYTQLSMNIYCYKCSPINNIYNFIDSEAKGMGFDIESSEIIGLLPADAVALSLGKFIKADISGKNILEYKILGSYGNR</sequence>
<evidence type="ECO:0000256" key="5">
    <source>
        <dbReference type="ARBA" id="ARBA00022679"/>
    </source>
</evidence>
<dbReference type="RefSeq" id="WP_054964539.1">
    <property type="nucleotide sequence ID" value="NZ_LKBH01000035.1"/>
</dbReference>
<evidence type="ECO:0000256" key="2">
    <source>
        <dbReference type="ARBA" id="ARBA00005082"/>
    </source>
</evidence>
<dbReference type="SMART" id="SM01222">
    <property type="entry name" value="FTCD_N"/>
    <property type="match status" value="1"/>
</dbReference>
<dbReference type="GO" id="GO:0005737">
    <property type="term" value="C:cytoplasm"/>
    <property type="evidence" value="ECO:0007669"/>
    <property type="project" value="UniProtKB-SubCell"/>
</dbReference>
<comment type="caution">
    <text evidence="10">The sequence shown here is derived from an EMBL/GenBank/DDBJ whole genome shotgun (WGS) entry which is preliminary data.</text>
</comment>
<dbReference type="Proteomes" id="UP000050301">
    <property type="component" value="Unassembled WGS sequence"/>
</dbReference>
<dbReference type="InterPro" id="IPR051623">
    <property type="entry name" value="FTCD"/>
</dbReference>
<dbReference type="InterPro" id="IPR012886">
    <property type="entry name" value="Formiminotransferase_N"/>
</dbReference>
<dbReference type="UniPathway" id="UPA00379">
    <property type="reaction ID" value="UER00555"/>
</dbReference>
<keyword evidence="11" id="KW-1185">Reference proteome</keyword>
<dbReference type="InterPro" id="IPR037064">
    <property type="entry name" value="Formiminotransferase_N_sf"/>
</dbReference>
<dbReference type="InParanoid" id="A0A0N8VLF3"/>
<dbReference type="InterPro" id="IPR004227">
    <property type="entry name" value="Formiminotransferase_cat"/>
</dbReference>
<feature type="domain" description="Formiminotransferase N-terminal subdomain" evidence="9">
    <location>
        <begin position="2"/>
        <end position="178"/>
    </location>
</feature>
<evidence type="ECO:0000256" key="7">
    <source>
        <dbReference type="ARBA" id="ARBA00022954"/>
    </source>
</evidence>
<evidence type="ECO:0000256" key="1">
    <source>
        <dbReference type="ARBA" id="ARBA00004496"/>
    </source>
</evidence>
<comment type="subcellular location">
    <subcellularLocation>
        <location evidence="1">Cytoplasm</location>
    </subcellularLocation>
</comment>
<dbReference type="SMART" id="SM01221">
    <property type="entry name" value="FTCD"/>
    <property type="match status" value="1"/>
</dbReference>
<gene>
    <name evidence="10" type="ORF">AOG55_00315</name>
</gene>
<evidence type="ECO:0000259" key="9">
    <source>
        <dbReference type="SMART" id="SM01222"/>
    </source>
</evidence>
<dbReference type="GO" id="GO:0019556">
    <property type="term" value="P:L-histidine catabolic process to glutamate and formamide"/>
    <property type="evidence" value="ECO:0007669"/>
    <property type="project" value="UniProtKB-UniPathway"/>
</dbReference>
<evidence type="ECO:0000256" key="3">
    <source>
        <dbReference type="ARBA" id="ARBA00012252"/>
    </source>
</evidence>
<dbReference type="Pfam" id="PF02971">
    <property type="entry name" value="FTCD"/>
    <property type="match status" value="1"/>
</dbReference>
<dbReference type="EC" id="2.1.2.5" evidence="3"/>
<dbReference type="InterPro" id="IPR013802">
    <property type="entry name" value="Formiminotransferase_C"/>
</dbReference>
<evidence type="ECO:0000313" key="11">
    <source>
        <dbReference type="Proteomes" id="UP000050301"/>
    </source>
</evidence>
<dbReference type="AlphaFoldDB" id="A0A0N8VLF3"/>
<dbReference type="SUPFAM" id="SSF55116">
    <property type="entry name" value="Formiminotransferase domain of formiminotransferase-cyclodeaminase"/>
    <property type="match status" value="2"/>
</dbReference>
<evidence type="ECO:0000259" key="8">
    <source>
        <dbReference type="SMART" id="SM01221"/>
    </source>
</evidence>
<evidence type="ECO:0000256" key="4">
    <source>
        <dbReference type="ARBA" id="ARBA00022490"/>
    </source>
</evidence>
<keyword evidence="4" id="KW-0963">Cytoplasm</keyword>
<dbReference type="Gene3D" id="3.30.70.670">
    <property type="entry name" value="Formiminotransferase, C-terminal subdomain"/>
    <property type="match status" value="1"/>
</dbReference>
<keyword evidence="7" id="KW-0290">Folate-binding</keyword>
<reference evidence="10 11" key="1">
    <citation type="submission" date="2015-09" db="EMBL/GenBank/DDBJ databases">
        <title>Heavy metals and arsenic resistance mechanisms in polyextremophilic archaea of the family Ferroplasmaceae.</title>
        <authorList>
            <person name="Bulaev A.G."/>
            <person name="Kanygina A.V."/>
        </authorList>
    </citation>
    <scope>NUCLEOTIDE SEQUENCE [LARGE SCALE GENOMIC DNA]</scope>
    <source>
        <strain evidence="10 11">BH2</strain>
    </source>
</reference>
<accession>A0A0N8VLF3</accession>
<dbReference type="EMBL" id="LKBH01000035">
    <property type="protein sequence ID" value="KQB36364.1"/>
    <property type="molecule type" value="Genomic_DNA"/>
</dbReference>
<dbReference type="GO" id="GO:0019557">
    <property type="term" value="P:L-histidine catabolic process to glutamate and formate"/>
    <property type="evidence" value="ECO:0007669"/>
    <property type="project" value="UniProtKB-UniPathway"/>
</dbReference>
<comment type="pathway">
    <text evidence="2">Amino-acid degradation; L-histidine degradation into L-glutamate; L-glutamate from N-formimidoyl-L-glutamate (transferase route): step 1/1.</text>
</comment>
<keyword evidence="5" id="KW-0808">Transferase</keyword>
<dbReference type="Pfam" id="PF07837">
    <property type="entry name" value="FTCD_N"/>
    <property type="match status" value="1"/>
</dbReference>
<name>A0A0N8VLF3_9ARCH</name>
<protein>
    <recommendedName>
        <fullName evidence="3">glutamate formimidoyltransferase</fullName>
        <ecNumber evidence="3">2.1.2.5</ecNumber>
    </recommendedName>
</protein>
<keyword evidence="6" id="KW-0369">Histidine metabolism</keyword>
<dbReference type="InterPro" id="IPR022384">
    <property type="entry name" value="FormiminoTrfase_cat_dom_sf"/>
</dbReference>
<proteinExistence type="predicted"/>
<dbReference type="PANTHER" id="PTHR12234">
    <property type="entry name" value="FORMIMINOTRANSFERASE-CYCLODEAMINASE"/>
    <property type="match status" value="1"/>
</dbReference>
<dbReference type="Gene3D" id="3.30.990.10">
    <property type="entry name" value="Formiminotransferase, N-terminal subdomain"/>
    <property type="match status" value="1"/>
</dbReference>
<organism evidence="10 11">
    <name type="scientific">Acidiplasma cupricumulans</name>
    <dbReference type="NCBI Taxonomy" id="312540"/>
    <lineage>
        <taxon>Archaea</taxon>
        <taxon>Methanobacteriati</taxon>
        <taxon>Thermoplasmatota</taxon>
        <taxon>Thermoplasmata</taxon>
        <taxon>Thermoplasmatales</taxon>
        <taxon>Ferroplasmaceae</taxon>
        <taxon>Acidiplasma</taxon>
    </lineage>
</organism>
<dbReference type="GO" id="GO:0030409">
    <property type="term" value="F:glutamate formimidoyltransferase activity"/>
    <property type="evidence" value="ECO:0007669"/>
    <property type="project" value="UniProtKB-EC"/>
</dbReference>
<evidence type="ECO:0000313" key="10">
    <source>
        <dbReference type="EMBL" id="KQB36364.1"/>
    </source>
</evidence>